<dbReference type="EMBL" id="CP001322">
    <property type="protein sequence ID" value="ACL04743.1"/>
    <property type="molecule type" value="Genomic_DNA"/>
</dbReference>
<dbReference type="KEGG" id="dal:Dalk_3053"/>
<organism evidence="2 3">
    <name type="scientific">Desulfatibacillum aliphaticivorans</name>
    <dbReference type="NCBI Taxonomy" id="218208"/>
    <lineage>
        <taxon>Bacteria</taxon>
        <taxon>Pseudomonadati</taxon>
        <taxon>Thermodesulfobacteriota</taxon>
        <taxon>Desulfobacteria</taxon>
        <taxon>Desulfobacterales</taxon>
        <taxon>Desulfatibacillaceae</taxon>
        <taxon>Desulfatibacillum</taxon>
    </lineage>
</organism>
<name>B8FBJ0_DESAL</name>
<dbReference type="Proteomes" id="UP000000739">
    <property type="component" value="Chromosome"/>
</dbReference>
<keyword evidence="1" id="KW-0732">Signal</keyword>
<feature type="signal peptide" evidence="1">
    <location>
        <begin position="1"/>
        <end position="22"/>
    </location>
</feature>
<accession>B8FBJ0</accession>
<evidence type="ECO:0000313" key="2">
    <source>
        <dbReference type="EMBL" id="ACL04743.1"/>
    </source>
</evidence>
<reference evidence="2 3" key="1">
    <citation type="journal article" date="2012" name="Environ. Microbiol.">
        <title>The genome sequence of Desulfatibacillum alkenivorans AK-01: a blueprint for anaerobic alkane oxidation.</title>
        <authorList>
            <person name="Callaghan A.V."/>
            <person name="Morris B.E."/>
            <person name="Pereira I.A."/>
            <person name="McInerney M.J."/>
            <person name="Austin R.N."/>
            <person name="Groves J.T."/>
            <person name="Kukor J.J."/>
            <person name="Suflita J.M."/>
            <person name="Young L.Y."/>
            <person name="Zylstra G.J."/>
            <person name="Wawrik B."/>
        </authorList>
    </citation>
    <scope>NUCLEOTIDE SEQUENCE [LARGE SCALE GENOMIC DNA]</scope>
    <source>
        <strain evidence="2 3">AK-01</strain>
    </source>
</reference>
<proteinExistence type="predicted"/>
<evidence type="ECO:0000313" key="3">
    <source>
        <dbReference type="Proteomes" id="UP000000739"/>
    </source>
</evidence>
<evidence type="ECO:0000256" key="1">
    <source>
        <dbReference type="SAM" id="SignalP"/>
    </source>
</evidence>
<dbReference type="HOGENOM" id="CLU_1666547_0_0_7"/>
<dbReference type="AlphaFoldDB" id="B8FBJ0"/>
<protein>
    <submittedName>
        <fullName evidence="2">Uncharacterized protein</fullName>
    </submittedName>
</protein>
<keyword evidence="3" id="KW-1185">Reference proteome</keyword>
<feature type="chain" id="PRO_5002872161" evidence="1">
    <location>
        <begin position="23"/>
        <end position="158"/>
    </location>
</feature>
<gene>
    <name evidence="2" type="ordered locus">Dalk_3053</name>
</gene>
<sequence>MGKFTGVSIICILFAGMLIASAPYGAASAQEEGRIDNQKEAPLPIKAKFDEAYRNWQTYCDTPDVMYSSLRSTYVENEPFGAIINLGPPALPFIMEKLQKDKDNDWQGGDFLLWYAVKEITGVDLEQWDLFESEPEIVEKYIQWWHENKASWSQGHAQ</sequence>
<dbReference type="RefSeq" id="WP_015947803.1">
    <property type="nucleotide sequence ID" value="NC_011768.1"/>
</dbReference>